<proteinExistence type="predicted"/>
<dbReference type="Proteomes" id="UP000194153">
    <property type="component" value="Unassembled WGS sequence"/>
</dbReference>
<dbReference type="EMBL" id="BDQG01000001">
    <property type="protein sequence ID" value="GAW68845.1"/>
    <property type="molecule type" value="Genomic_DNA"/>
</dbReference>
<keyword evidence="2" id="KW-1185">Reference proteome</keyword>
<evidence type="ECO:0000313" key="1">
    <source>
        <dbReference type="EMBL" id="GAW68845.1"/>
    </source>
</evidence>
<comment type="caution">
    <text evidence="1">The sequence shown here is derived from an EMBL/GenBank/DDBJ whole genome shotgun (WGS) entry which is preliminary data.</text>
</comment>
<gene>
    <name evidence="1" type="ORF">GPEL0_01r5371</name>
</gene>
<reference evidence="1 2" key="1">
    <citation type="submission" date="2017-04" db="EMBL/GenBank/DDBJ databases">
        <authorList>
            <consortium name="Geobacter pelophilus Genome Sequencing"/>
            <person name="Aoyagi T."/>
            <person name="Koike H."/>
            <person name="Hori T."/>
        </authorList>
    </citation>
    <scope>NUCLEOTIDE SEQUENCE [LARGE SCALE GENOMIC DNA]</scope>
    <source>
        <strain evidence="1 2">Drf2</strain>
    </source>
</reference>
<evidence type="ECO:0008006" key="3">
    <source>
        <dbReference type="Google" id="ProtNLM"/>
    </source>
</evidence>
<name>A0ABQ0MP61_9BACT</name>
<sequence>MPGAGHLRPVALGAAVGRAPCMGLVVAPKRAALRIALPRQRIERRHGMAIVAFKIVLRRGQRQRCSEHHNTEQHQSKDRSEVAISMSAVALHFKLLL</sequence>
<evidence type="ECO:0000313" key="2">
    <source>
        <dbReference type="Proteomes" id="UP000194153"/>
    </source>
</evidence>
<protein>
    <recommendedName>
        <fullName evidence="3">Secreted protein</fullName>
    </recommendedName>
</protein>
<organism evidence="1 2">
    <name type="scientific">Geoanaerobacter pelophilus</name>
    <dbReference type="NCBI Taxonomy" id="60036"/>
    <lineage>
        <taxon>Bacteria</taxon>
        <taxon>Pseudomonadati</taxon>
        <taxon>Thermodesulfobacteriota</taxon>
        <taxon>Desulfuromonadia</taxon>
        <taxon>Geobacterales</taxon>
        <taxon>Geobacteraceae</taxon>
        <taxon>Geoanaerobacter</taxon>
    </lineage>
</organism>
<accession>A0ABQ0MP61</accession>
<reference evidence="2" key="2">
    <citation type="submission" date="2017-05" db="EMBL/GenBank/DDBJ databases">
        <title>Draft genome sequence of Geobacter pelophilus, a iron(III)-reducing bacteria.</title>
        <authorList>
            <person name="Aoyagi T."/>
            <person name="Koike H."/>
            <person name="Morita T."/>
            <person name="Sato Y."/>
            <person name="Habe H."/>
            <person name="Hori T."/>
        </authorList>
    </citation>
    <scope>NUCLEOTIDE SEQUENCE [LARGE SCALE GENOMIC DNA]</scope>
    <source>
        <strain evidence="2">Drf2</strain>
    </source>
</reference>